<accession>A0AA39C2U3</accession>
<evidence type="ECO:0000256" key="1">
    <source>
        <dbReference type="SAM" id="MobiDB-lite"/>
    </source>
</evidence>
<keyword evidence="3" id="KW-1185">Reference proteome</keyword>
<evidence type="ECO:0000313" key="2">
    <source>
        <dbReference type="EMBL" id="KAK0156936.1"/>
    </source>
</evidence>
<comment type="caution">
    <text evidence="2">The sequence shown here is derived from an EMBL/GenBank/DDBJ whole genome shotgun (WGS) entry which is preliminary data.</text>
</comment>
<evidence type="ECO:0000313" key="3">
    <source>
        <dbReference type="Proteomes" id="UP001168990"/>
    </source>
</evidence>
<organism evidence="2 3">
    <name type="scientific">Microctonus aethiopoides</name>
    <dbReference type="NCBI Taxonomy" id="144406"/>
    <lineage>
        <taxon>Eukaryota</taxon>
        <taxon>Metazoa</taxon>
        <taxon>Ecdysozoa</taxon>
        <taxon>Arthropoda</taxon>
        <taxon>Hexapoda</taxon>
        <taxon>Insecta</taxon>
        <taxon>Pterygota</taxon>
        <taxon>Neoptera</taxon>
        <taxon>Endopterygota</taxon>
        <taxon>Hymenoptera</taxon>
        <taxon>Apocrita</taxon>
        <taxon>Ichneumonoidea</taxon>
        <taxon>Braconidae</taxon>
        <taxon>Euphorinae</taxon>
        <taxon>Microctonus</taxon>
    </lineage>
</organism>
<dbReference type="EMBL" id="JAQQBS010001925">
    <property type="protein sequence ID" value="KAK0156936.1"/>
    <property type="molecule type" value="Genomic_DNA"/>
</dbReference>
<dbReference type="AlphaFoldDB" id="A0AA39C2U3"/>
<gene>
    <name evidence="2" type="ORF">PV328_012101</name>
</gene>
<reference evidence="2" key="1">
    <citation type="journal article" date="2023" name="bioRxiv">
        <title>Scaffold-level genome assemblies of two parasitoid biocontrol wasps reveal the parthenogenesis mechanism and an associated novel virus.</title>
        <authorList>
            <person name="Inwood S."/>
            <person name="Skelly J."/>
            <person name="Guhlin J."/>
            <person name="Harrop T."/>
            <person name="Goldson S."/>
            <person name="Dearden P."/>
        </authorList>
    </citation>
    <scope>NUCLEOTIDE SEQUENCE</scope>
    <source>
        <strain evidence="2">Irish</strain>
        <tissue evidence="2">Whole body</tissue>
    </source>
</reference>
<name>A0AA39C2U3_9HYME</name>
<reference evidence="2" key="2">
    <citation type="submission" date="2023-03" db="EMBL/GenBank/DDBJ databases">
        <authorList>
            <person name="Inwood S.N."/>
            <person name="Skelly J.G."/>
            <person name="Guhlin J."/>
            <person name="Harrop T.W.R."/>
            <person name="Goldson S.G."/>
            <person name="Dearden P.K."/>
        </authorList>
    </citation>
    <scope>NUCLEOTIDE SEQUENCE</scope>
    <source>
        <strain evidence="2">Irish</strain>
        <tissue evidence="2">Whole body</tissue>
    </source>
</reference>
<sequence length="83" mass="9522">KERNIQVLNRSLQKNKVHENLKPNEPVSQHEDALLDNKHEVLEIFTDRVFEMAADQVLDVATDDGPHAPAYSCKRSKQNTEVQ</sequence>
<feature type="non-terminal residue" evidence="2">
    <location>
        <position position="83"/>
    </location>
</feature>
<feature type="non-terminal residue" evidence="2">
    <location>
        <position position="1"/>
    </location>
</feature>
<proteinExistence type="predicted"/>
<feature type="region of interest" description="Disordered" evidence="1">
    <location>
        <begin position="63"/>
        <end position="83"/>
    </location>
</feature>
<dbReference type="Proteomes" id="UP001168990">
    <property type="component" value="Unassembled WGS sequence"/>
</dbReference>
<protein>
    <submittedName>
        <fullName evidence="2">Uncharacterized protein</fullName>
    </submittedName>
</protein>